<reference evidence="1 2" key="1">
    <citation type="journal article" date="2019" name="Plant Biotechnol. J.">
        <title>The red bayberry genome and genetic basis of sex determination.</title>
        <authorList>
            <person name="Jia H.M."/>
            <person name="Jia H.J."/>
            <person name="Cai Q.L."/>
            <person name="Wang Y."/>
            <person name="Zhao H.B."/>
            <person name="Yang W.F."/>
            <person name="Wang G.Y."/>
            <person name="Li Y.H."/>
            <person name="Zhan D.L."/>
            <person name="Shen Y.T."/>
            <person name="Niu Q.F."/>
            <person name="Chang L."/>
            <person name="Qiu J."/>
            <person name="Zhao L."/>
            <person name="Xie H.B."/>
            <person name="Fu W.Y."/>
            <person name="Jin J."/>
            <person name="Li X.W."/>
            <person name="Jiao Y."/>
            <person name="Zhou C.C."/>
            <person name="Tu T."/>
            <person name="Chai C.Y."/>
            <person name="Gao J.L."/>
            <person name="Fan L.J."/>
            <person name="van de Weg E."/>
            <person name="Wang J.Y."/>
            <person name="Gao Z.S."/>
        </authorList>
    </citation>
    <scope>NUCLEOTIDE SEQUENCE [LARGE SCALE GENOMIC DNA]</scope>
    <source>
        <tissue evidence="1">Leaves</tissue>
    </source>
</reference>
<dbReference type="PANTHER" id="PTHR37769">
    <property type="entry name" value="OS08G0243900 PROTEIN"/>
    <property type="match status" value="1"/>
</dbReference>
<proteinExistence type="predicted"/>
<keyword evidence="2" id="KW-1185">Reference proteome</keyword>
<organism evidence="1 2">
    <name type="scientific">Morella rubra</name>
    <name type="common">Chinese bayberry</name>
    <dbReference type="NCBI Taxonomy" id="262757"/>
    <lineage>
        <taxon>Eukaryota</taxon>
        <taxon>Viridiplantae</taxon>
        <taxon>Streptophyta</taxon>
        <taxon>Embryophyta</taxon>
        <taxon>Tracheophyta</taxon>
        <taxon>Spermatophyta</taxon>
        <taxon>Magnoliopsida</taxon>
        <taxon>eudicotyledons</taxon>
        <taxon>Gunneridae</taxon>
        <taxon>Pentapetalae</taxon>
        <taxon>rosids</taxon>
        <taxon>fabids</taxon>
        <taxon>Fagales</taxon>
        <taxon>Myricaceae</taxon>
        <taxon>Morella</taxon>
    </lineage>
</organism>
<comment type="caution">
    <text evidence="1">The sequence shown here is derived from an EMBL/GenBank/DDBJ whole genome shotgun (WGS) entry which is preliminary data.</text>
</comment>
<evidence type="ECO:0000313" key="2">
    <source>
        <dbReference type="Proteomes" id="UP000516437"/>
    </source>
</evidence>
<dbReference type="OrthoDB" id="20621at2759"/>
<gene>
    <name evidence="1" type="ORF">CJ030_MR8G028315</name>
</gene>
<sequence length="94" mass="9812">MSCLALSLQPANGSDILLQTREWFPPARALVALSAFRQTRFAFAASKLNNNLSAASPSDADADSIASLGDDPLAASAARSSSVLRAATVWCTGW</sequence>
<name>A0A6A1UUU2_9ROSI</name>
<dbReference type="EMBL" id="RXIC02000026">
    <property type="protein sequence ID" value="KAB1204234.1"/>
    <property type="molecule type" value="Genomic_DNA"/>
</dbReference>
<evidence type="ECO:0000313" key="1">
    <source>
        <dbReference type="EMBL" id="KAB1204234.1"/>
    </source>
</evidence>
<dbReference type="PANTHER" id="PTHR37769:SF1">
    <property type="entry name" value="OS08G0243900 PROTEIN"/>
    <property type="match status" value="1"/>
</dbReference>
<dbReference type="AlphaFoldDB" id="A0A6A1UUU2"/>
<dbReference type="Proteomes" id="UP000516437">
    <property type="component" value="Chromosome 8"/>
</dbReference>
<protein>
    <submittedName>
        <fullName evidence="1">Uncharacterized protein</fullName>
    </submittedName>
</protein>
<accession>A0A6A1UUU2</accession>